<reference evidence="1" key="1">
    <citation type="submission" date="2019-08" db="EMBL/GenBank/DDBJ databases">
        <authorList>
            <person name="Kucharzyk K."/>
            <person name="Murdoch R.W."/>
            <person name="Higgins S."/>
            <person name="Loffler F."/>
        </authorList>
    </citation>
    <scope>NUCLEOTIDE SEQUENCE</scope>
</reference>
<dbReference type="InterPro" id="IPR011990">
    <property type="entry name" value="TPR-like_helical_dom_sf"/>
</dbReference>
<dbReference type="EMBL" id="VSSQ01026627">
    <property type="protein sequence ID" value="MPM75443.1"/>
    <property type="molecule type" value="Genomic_DNA"/>
</dbReference>
<organism evidence="1">
    <name type="scientific">bioreactor metagenome</name>
    <dbReference type="NCBI Taxonomy" id="1076179"/>
    <lineage>
        <taxon>unclassified sequences</taxon>
        <taxon>metagenomes</taxon>
        <taxon>ecological metagenomes</taxon>
    </lineage>
</organism>
<name>A0A645CEW4_9ZZZZ</name>
<gene>
    <name evidence="1" type="ORF">SDC9_122436</name>
</gene>
<accession>A0A645CEW4</accession>
<protein>
    <submittedName>
        <fullName evidence="1">Uncharacterized protein</fullName>
    </submittedName>
</protein>
<comment type="caution">
    <text evidence="1">The sequence shown here is derived from an EMBL/GenBank/DDBJ whole genome shotgun (WGS) entry which is preliminary data.</text>
</comment>
<dbReference type="SUPFAM" id="SSF48452">
    <property type="entry name" value="TPR-like"/>
    <property type="match status" value="1"/>
</dbReference>
<proteinExistence type="predicted"/>
<evidence type="ECO:0000313" key="1">
    <source>
        <dbReference type="EMBL" id="MPM75443.1"/>
    </source>
</evidence>
<dbReference type="Gene3D" id="1.25.40.10">
    <property type="entry name" value="Tetratricopeptide repeat domain"/>
    <property type="match status" value="1"/>
</dbReference>
<dbReference type="AlphaFoldDB" id="A0A645CEW4"/>
<sequence length="364" mass="41732">MIILVIVTVGASAKKKTVTQINDYLEQGDFDSAMVLIQKIDVDDKSYDTALYEAAQNLLKEGDFEHASLITERIVDTNNLDITPLNDEITYQRIQALLDQGDEQAAEPLIENIKNEDQYDKQSLYSDVAAIRIKREFSDLNIVDAIVDLIHLKDTDAERAADLIDSYAEDIYQYGVSQYHENILDESETVFSLLDPEYQRTKDYLLLMQITRIIKLELLDWDWDDKDDPERVLAQELVKIADFENAGEILMTNQKIAVLFFDGGWTGGSKHFFITPRGKRVSTSILDKLDKKNVEYYDQSWNIPGLSSEYCSISKGEFYQRADNRLFTISKKIARFTVIDANTISIYVYSSGTSYTLNRDFPLH</sequence>